<gene>
    <name evidence="2" type="ORF">ACFQH9_17550</name>
</gene>
<sequence>MSPLPMPVRIAAGLAATAVEQVRELPRLVVEFPVTAVSQALQASMRVQQKVTELAIKGDKALGAFGQAPETPSWATFDDEVDEPAPNGRAAASPISPSTDLVPAPGADVEPAAGAAPVVEGTVEDAPDRRLEDTVEGDHLAQPGDRAAGAAIEDIAEQTLGAEADTPPAVLPEYPGMNLHQLRGKLRKLDLAGLQALLIWETSHENRPPFVTMLSNRIATVQEG</sequence>
<organism evidence="2 3">
    <name type="scientific">Pseudonocardia lutea</name>
    <dbReference type="NCBI Taxonomy" id="2172015"/>
    <lineage>
        <taxon>Bacteria</taxon>
        <taxon>Bacillati</taxon>
        <taxon>Actinomycetota</taxon>
        <taxon>Actinomycetes</taxon>
        <taxon>Pseudonocardiales</taxon>
        <taxon>Pseudonocardiaceae</taxon>
        <taxon>Pseudonocardia</taxon>
    </lineage>
</organism>
<protein>
    <submittedName>
        <fullName evidence="2">Lipid droplet-associated protein</fullName>
    </submittedName>
</protein>
<dbReference type="EMBL" id="JBHSQK010000044">
    <property type="protein sequence ID" value="MFC5950080.1"/>
    <property type="molecule type" value="Genomic_DNA"/>
</dbReference>
<evidence type="ECO:0000313" key="2">
    <source>
        <dbReference type="EMBL" id="MFC5950080.1"/>
    </source>
</evidence>
<evidence type="ECO:0000313" key="3">
    <source>
        <dbReference type="Proteomes" id="UP001596119"/>
    </source>
</evidence>
<proteinExistence type="predicted"/>
<reference evidence="3" key="1">
    <citation type="journal article" date="2019" name="Int. J. Syst. Evol. Microbiol.">
        <title>The Global Catalogue of Microorganisms (GCM) 10K type strain sequencing project: providing services to taxonomists for standard genome sequencing and annotation.</title>
        <authorList>
            <consortium name="The Broad Institute Genomics Platform"/>
            <consortium name="The Broad Institute Genome Sequencing Center for Infectious Disease"/>
            <person name="Wu L."/>
            <person name="Ma J."/>
        </authorList>
    </citation>
    <scope>NUCLEOTIDE SEQUENCE [LARGE SCALE GENOMIC DNA]</scope>
    <source>
        <strain evidence="3">CGMCC 4.7397</strain>
    </source>
</reference>
<dbReference type="NCBIfam" id="NF033649">
    <property type="entry name" value="LipDrop_Rv1109c"/>
    <property type="match status" value="1"/>
</dbReference>
<dbReference type="InterPro" id="IPR047728">
    <property type="entry name" value="LipDrop-assoc"/>
</dbReference>
<keyword evidence="3" id="KW-1185">Reference proteome</keyword>
<dbReference type="Proteomes" id="UP001596119">
    <property type="component" value="Unassembled WGS sequence"/>
</dbReference>
<comment type="caution">
    <text evidence="2">The sequence shown here is derived from an EMBL/GenBank/DDBJ whole genome shotgun (WGS) entry which is preliminary data.</text>
</comment>
<dbReference type="RefSeq" id="WP_379567219.1">
    <property type="nucleotide sequence ID" value="NZ_JBHSQK010000044.1"/>
</dbReference>
<name>A0ABW1I9K7_9PSEU</name>
<evidence type="ECO:0000256" key="1">
    <source>
        <dbReference type="SAM" id="MobiDB-lite"/>
    </source>
</evidence>
<feature type="region of interest" description="Disordered" evidence="1">
    <location>
        <begin position="81"/>
        <end position="106"/>
    </location>
</feature>
<accession>A0ABW1I9K7</accession>